<keyword evidence="3" id="KW-0812">Transmembrane</keyword>
<feature type="region of interest" description="Disordered" evidence="4">
    <location>
        <begin position="332"/>
        <end position="359"/>
    </location>
</feature>
<gene>
    <name evidence="5" type="primary">oprM_1</name>
    <name evidence="5" type="ORF">NCTC13465_02022</name>
</gene>
<dbReference type="Gene3D" id="1.20.1600.10">
    <property type="entry name" value="Outer membrane efflux proteins (OEP)"/>
    <property type="match status" value="1"/>
</dbReference>
<dbReference type="InterPro" id="IPR003423">
    <property type="entry name" value="OMP_efflux"/>
</dbReference>
<reference evidence="5 6" key="1">
    <citation type="submission" date="2018-06" db="EMBL/GenBank/DDBJ databases">
        <authorList>
            <consortium name="Pathogen Informatics"/>
            <person name="Doyle S."/>
        </authorList>
    </citation>
    <scope>NUCLEOTIDE SEQUENCE [LARGE SCALE GENOMIC DNA]</scope>
    <source>
        <strain evidence="5 6">NCTC13465</strain>
    </source>
</reference>
<dbReference type="PANTHER" id="PTHR30203">
    <property type="entry name" value="OUTER MEMBRANE CATION EFFLUX PROTEIN"/>
    <property type="match status" value="1"/>
</dbReference>
<dbReference type="Pfam" id="PF02321">
    <property type="entry name" value="OEP"/>
    <property type="match status" value="2"/>
</dbReference>
<dbReference type="PANTHER" id="PTHR30203:SF33">
    <property type="entry name" value="BLR4455 PROTEIN"/>
    <property type="match status" value="1"/>
</dbReference>
<keyword evidence="3" id="KW-0564">Palmitate</keyword>
<dbReference type="PROSITE" id="PS51257">
    <property type="entry name" value="PROKAR_LIPOPROTEIN"/>
    <property type="match status" value="1"/>
</dbReference>
<dbReference type="Gene3D" id="2.20.200.10">
    <property type="entry name" value="Outer membrane efflux proteins (OEP)"/>
    <property type="match status" value="1"/>
</dbReference>
<dbReference type="SUPFAM" id="SSF56954">
    <property type="entry name" value="Outer membrane efflux proteins (OEP)"/>
    <property type="match status" value="1"/>
</dbReference>
<name>A0A2X3H6S6_KLEPN</name>
<keyword evidence="3" id="KW-1134">Transmembrane beta strand</keyword>
<keyword evidence="3" id="KW-0732">Signal</keyword>
<dbReference type="InterPro" id="IPR010131">
    <property type="entry name" value="MdtP/NodT-like"/>
</dbReference>
<evidence type="ECO:0000256" key="4">
    <source>
        <dbReference type="SAM" id="MobiDB-lite"/>
    </source>
</evidence>
<protein>
    <submittedName>
        <fullName evidence="5">NodT family RND efflux system outer membrane lipoprotein</fullName>
    </submittedName>
</protein>
<accession>A0A2X3H6S6</accession>
<evidence type="ECO:0000313" key="5">
    <source>
        <dbReference type="EMBL" id="SQC43540.1"/>
    </source>
</evidence>
<dbReference type="AlphaFoldDB" id="A0A2X3H6S6"/>
<dbReference type="NCBIfam" id="TIGR01845">
    <property type="entry name" value="outer_NodT"/>
    <property type="match status" value="1"/>
</dbReference>
<proteinExistence type="inferred from homology"/>
<dbReference type="GO" id="GO:0009279">
    <property type="term" value="C:cell outer membrane"/>
    <property type="evidence" value="ECO:0007669"/>
    <property type="project" value="UniProtKB-SubCell"/>
</dbReference>
<dbReference type="Proteomes" id="UP000251721">
    <property type="component" value="Unassembled WGS sequence"/>
</dbReference>
<keyword evidence="3 5" id="KW-0449">Lipoprotein</keyword>
<evidence type="ECO:0000256" key="3">
    <source>
        <dbReference type="RuleBase" id="RU362097"/>
    </source>
</evidence>
<feature type="signal peptide" evidence="3">
    <location>
        <begin position="1"/>
        <end position="19"/>
    </location>
</feature>
<dbReference type="EMBL" id="UAWQ01000014">
    <property type="protein sequence ID" value="SQC43540.1"/>
    <property type="molecule type" value="Genomic_DNA"/>
</dbReference>
<evidence type="ECO:0000256" key="2">
    <source>
        <dbReference type="ARBA" id="ARBA00007613"/>
    </source>
</evidence>
<feature type="chain" id="PRO_5015801218" evidence="3">
    <location>
        <begin position="20"/>
        <end position="359"/>
    </location>
</feature>
<sequence>MIRPVALAIVLALVGCQSADVQRAQPTLTIPAAWRADVGPASPVEGVWWRNFHDSTLNQYVDQALRYNSDVLIARERVNEYQARAYAADSSLFPSLDASLTGTRARTQSAATGLPIHSTLYKGGLTASYDVDIWGANRSAANAAGASLEAQKAAAAAANLSVASSVAVGYVTLLSLDEQLRVTQQTLTSREDAWRLAKRQFETGYTSRLELMQADSELRSTRAQIPPLQHQIAQQENALSVLLGDNPGAVKRGEFAQLTPLRLPSQLPSTLLNRRPDIAQAERQLVAADATLASSQAQLLPSINLTATGSLQDADAAGSAGQPAAAVESWRQYSGAAAKPPGVKCPGGRLHGPAQPGAL</sequence>
<evidence type="ECO:0000313" key="6">
    <source>
        <dbReference type="Proteomes" id="UP000251721"/>
    </source>
</evidence>
<comment type="similarity">
    <text evidence="2 3">Belongs to the outer membrane factor (OMF) (TC 1.B.17) family.</text>
</comment>
<organism evidence="5 6">
    <name type="scientific">Klebsiella pneumoniae</name>
    <dbReference type="NCBI Taxonomy" id="573"/>
    <lineage>
        <taxon>Bacteria</taxon>
        <taxon>Pseudomonadati</taxon>
        <taxon>Pseudomonadota</taxon>
        <taxon>Gammaproteobacteria</taxon>
        <taxon>Enterobacterales</taxon>
        <taxon>Enterobacteriaceae</taxon>
        <taxon>Klebsiella/Raoultella group</taxon>
        <taxon>Klebsiella</taxon>
        <taxon>Klebsiella pneumoniae complex</taxon>
    </lineage>
</organism>
<keyword evidence="3" id="KW-0472">Membrane</keyword>
<evidence type="ECO:0000256" key="1">
    <source>
        <dbReference type="ARBA" id="ARBA00004459"/>
    </source>
</evidence>
<comment type="subcellular location">
    <subcellularLocation>
        <location evidence="1 3">Cell outer membrane</location>
        <topology evidence="1 3">Lipid-anchor</topology>
    </subcellularLocation>
</comment>
<dbReference type="GO" id="GO:0015562">
    <property type="term" value="F:efflux transmembrane transporter activity"/>
    <property type="evidence" value="ECO:0007669"/>
    <property type="project" value="InterPro"/>
</dbReference>